<reference evidence="2 3" key="1">
    <citation type="submission" date="2018-09" db="EMBL/GenBank/DDBJ databases">
        <title>Whole genome sequencing of Microbacterium oryzae strain MB-10T.</title>
        <authorList>
            <person name="Das S.K."/>
        </authorList>
    </citation>
    <scope>NUCLEOTIDE SEQUENCE [LARGE SCALE GENOMIC DNA]</scope>
    <source>
        <strain evidence="2 3">MB-10</strain>
    </source>
</reference>
<dbReference type="InterPro" id="IPR036560">
    <property type="entry name" value="MADH/AADH_L_sf"/>
</dbReference>
<dbReference type="GO" id="GO:0042597">
    <property type="term" value="C:periplasmic space"/>
    <property type="evidence" value="ECO:0007669"/>
    <property type="project" value="InterPro"/>
</dbReference>
<dbReference type="EMBL" id="CP032550">
    <property type="protein sequence ID" value="QGU27578.1"/>
    <property type="molecule type" value="Genomic_DNA"/>
</dbReference>
<dbReference type="GO" id="GO:0009308">
    <property type="term" value="P:amine metabolic process"/>
    <property type="evidence" value="ECO:0007669"/>
    <property type="project" value="InterPro"/>
</dbReference>
<dbReference type="Proteomes" id="UP000422989">
    <property type="component" value="Chromosome"/>
</dbReference>
<dbReference type="Gene3D" id="2.60.30.10">
    <property type="entry name" value="Methylamine/Aralkylamine dehydrogenase light chain"/>
    <property type="match status" value="1"/>
</dbReference>
<name>A0A6I6E8Q6_9MICO</name>
<protein>
    <submittedName>
        <fullName evidence="2">Amine dehydrogenase</fullName>
    </submittedName>
</protein>
<accession>A0A6I6E8Q6</accession>
<gene>
    <name evidence="2" type="ORF">D7D94_07795</name>
</gene>
<dbReference type="OrthoDB" id="7628766at2"/>
<proteinExistence type="predicted"/>
<dbReference type="SUPFAM" id="SSF57561">
    <property type="entry name" value="Methylamine dehydrogenase, L chain"/>
    <property type="match status" value="1"/>
</dbReference>
<dbReference type="Pfam" id="PF02975">
    <property type="entry name" value="Me-amine-dh_L"/>
    <property type="match status" value="1"/>
</dbReference>
<evidence type="ECO:0000313" key="3">
    <source>
        <dbReference type="Proteomes" id="UP000422989"/>
    </source>
</evidence>
<evidence type="ECO:0000313" key="2">
    <source>
        <dbReference type="EMBL" id="QGU27578.1"/>
    </source>
</evidence>
<dbReference type="InterPro" id="IPR013504">
    <property type="entry name" value="MADH/AADH_Ltc_C_dom"/>
</dbReference>
<feature type="domain" description="Methylamine/Aralkylamine dehydrogenase light chain C-terminal" evidence="1">
    <location>
        <begin position="94"/>
        <end position="207"/>
    </location>
</feature>
<organism evidence="2 3">
    <name type="scientific">Microbacterium oryzae</name>
    <dbReference type="NCBI Taxonomy" id="743009"/>
    <lineage>
        <taxon>Bacteria</taxon>
        <taxon>Bacillati</taxon>
        <taxon>Actinomycetota</taxon>
        <taxon>Actinomycetes</taxon>
        <taxon>Micrococcales</taxon>
        <taxon>Microbacteriaceae</taxon>
        <taxon>Microbacterium</taxon>
    </lineage>
</organism>
<sequence length="225" mass="23906">MTENRYPVDDETMREQAEWMAGRGGTLFSRLGRSMSEKTSRRSMLSQLGRWGIGVAGVAAISSLPVSRAAFGAEAAPAARTAEDSPLYPAFDETGDSSTCEYWRWCNMDGVPCTSCAGGGMTTCSPGSKPGAEFWVGCCTNPDDGKTYLIAYYDCCGAPGCSNTFCGEPDVMAQMYNPVAGSYDQEIIWCVSDESQSYTCTMAPIIGTDCQAAPAARPKVGAGSR</sequence>
<dbReference type="GO" id="GO:0016638">
    <property type="term" value="F:oxidoreductase activity, acting on the CH-NH2 group of donors"/>
    <property type="evidence" value="ECO:0007669"/>
    <property type="project" value="InterPro"/>
</dbReference>
<dbReference type="RefSeq" id="WP_156242072.1">
    <property type="nucleotide sequence ID" value="NZ_BAAAZL010000004.1"/>
</dbReference>
<evidence type="ECO:0000259" key="1">
    <source>
        <dbReference type="Pfam" id="PF02975"/>
    </source>
</evidence>
<keyword evidence="3" id="KW-1185">Reference proteome</keyword>
<dbReference type="KEGG" id="moj:D7D94_07795"/>
<dbReference type="AlphaFoldDB" id="A0A6I6E8Q6"/>